<sequence>MVLIEMLVGKGAAAAGMGAVKMASAGSTGTAMSLLQPTHDLMRGVSHFAPPEKLSSLFTGFDTVADSLAHSVQSAAATLSLVSPSSVVGAAAFMGTLGGFHSFGILKVSQVSSWLTGEEEEGERKPTGFNCSIRPSIALICFSDALTSAALFSSIGAPLDVLPGLPGLTGLTFELTMCLGTSEIGQSVNNISIPVAKCQNSRRSKLPPSAVAEILAAAAQASQEAPNRAVKRRVRQRLHKKLGSLLTCEEFGRAMERFRIMEEESGAGATPEACSQGPTSSASTNVLPTRCSPQLIALPIFVPMMTPPQALQAPAASRQPPAGAICRIPISLAGAALVKPEASTDKKEAEEDMPSLELEEPSSSSKAQSESETTTDDEAELESFTDLRIEWVRATSEGPLPVERTFIQFNTRTHVQRRRSKSL</sequence>
<dbReference type="OrthoDB" id="487368at2759"/>
<proteinExistence type="predicted"/>
<organism evidence="2">
    <name type="scientific">Cladocopium goreaui</name>
    <dbReference type="NCBI Taxonomy" id="2562237"/>
    <lineage>
        <taxon>Eukaryota</taxon>
        <taxon>Sar</taxon>
        <taxon>Alveolata</taxon>
        <taxon>Dinophyceae</taxon>
        <taxon>Suessiales</taxon>
        <taxon>Symbiodiniaceae</taxon>
        <taxon>Cladocopium</taxon>
    </lineage>
</organism>
<dbReference type="EMBL" id="CAMXCT010000870">
    <property type="protein sequence ID" value="CAI3984224.1"/>
    <property type="molecule type" value="Genomic_DNA"/>
</dbReference>
<feature type="compositionally biased region" description="Acidic residues" evidence="1">
    <location>
        <begin position="373"/>
        <end position="382"/>
    </location>
</feature>
<feature type="region of interest" description="Disordered" evidence="1">
    <location>
        <begin position="264"/>
        <end position="287"/>
    </location>
</feature>
<protein>
    <submittedName>
        <fullName evidence="2">Uncharacterized protein</fullName>
    </submittedName>
</protein>
<evidence type="ECO:0000256" key="1">
    <source>
        <dbReference type="SAM" id="MobiDB-lite"/>
    </source>
</evidence>
<name>A0A9P1C364_9DINO</name>
<comment type="caution">
    <text evidence="2">The sequence shown here is derived from an EMBL/GenBank/DDBJ whole genome shotgun (WGS) entry which is preliminary data.</text>
</comment>
<dbReference type="AlphaFoldDB" id="A0A9P1C364"/>
<dbReference type="Proteomes" id="UP001152797">
    <property type="component" value="Unassembled WGS sequence"/>
</dbReference>
<reference evidence="2" key="1">
    <citation type="submission" date="2022-10" db="EMBL/GenBank/DDBJ databases">
        <authorList>
            <person name="Chen Y."/>
            <person name="Dougan E. K."/>
            <person name="Chan C."/>
            <person name="Rhodes N."/>
            <person name="Thang M."/>
        </authorList>
    </citation>
    <scope>NUCLEOTIDE SEQUENCE</scope>
</reference>
<keyword evidence="4" id="KW-1185">Reference proteome</keyword>
<feature type="compositionally biased region" description="Low complexity" evidence="1">
    <location>
        <begin position="361"/>
        <end position="372"/>
    </location>
</feature>
<feature type="compositionally biased region" description="Acidic residues" evidence="1">
    <location>
        <begin position="350"/>
        <end position="360"/>
    </location>
</feature>
<evidence type="ECO:0000313" key="3">
    <source>
        <dbReference type="EMBL" id="CAL4771536.1"/>
    </source>
</evidence>
<feature type="region of interest" description="Disordered" evidence="1">
    <location>
        <begin position="339"/>
        <end position="382"/>
    </location>
</feature>
<gene>
    <name evidence="2" type="ORF">C1SCF055_LOCUS11771</name>
</gene>
<accession>A0A9P1C364</accession>
<evidence type="ECO:0000313" key="2">
    <source>
        <dbReference type="EMBL" id="CAI3984224.1"/>
    </source>
</evidence>
<reference evidence="3 4" key="2">
    <citation type="submission" date="2024-05" db="EMBL/GenBank/DDBJ databases">
        <authorList>
            <person name="Chen Y."/>
            <person name="Shah S."/>
            <person name="Dougan E. K."/>
            <person name="Thang M."/>
            <person name="Chan C."/>
        </authorList>
    </citation>
    <scope>NUCLEOTIDE SEQUENCE [LARGE SCALE GENOMIC DNA]</scope>
</reference>
<feature type="compositionally biased region" description="Polar residues" evidence="1">
    <location>
        <begin position="276"/>
        <end position="287"/>
    </location>
</feature>
<dbReference type="EMBL" id="CAMXCT020000870">
    <property type="protein sequence ID" value="CAL1137599.1"/>
    <property type="molecule type" value="Genomic_DNA"/>
</dbReference>
<evidence type="ECO:0000313" key="4">
    <source>
        <dbReference type="Proteomes" id="UP001152797"/>
    </source>
</evidence>
<dbReference type="EMBL" id="CAMXCT030000870">
    <property type="protein sequence ID" value="CAL4771536.1"/>
    <property type="molecule type" value="Genomic_DNA"/>
</dbReference>